<organism evidence="2 3">
    <name type="scientific">Pichia sorbitophila (strain ATCC MYA-4447 / BCRC 22081 / CBS 7064 / NBRC 10061 / NRRL Y-12695)</name>
    <name type="common">Hybrid yeast</name>
    <dbReference type="NCBI Taxonomy" id="559304"/>
    <lineage>
        <taxon>Eukaryota</taxon>
        <taxon>Fungi</taxon>
        <taxon>Dikarya</taxon>
        <taxon>Ascomycota</taxon>
        <taxon>Saccharomycotina</taxon>
        <taxon>Pichiomycetes</taxon>
        <taxon>Debaryomycetaceae</taxon>
        <taxon>Millerozyma</taxon>
    </lineage>
</organism>
<dbReference type="OMA" id="LKNWKQT"/>
<evidence type="ECO:0000313" key="3">
    <source>
        <dbReference type="Proteomes" id="UP000005222"/>
    </source>
</evidence>
<reference evidence="2 3" key="1">
    <citation type="journal article" date="2012" name="G3 (Bethesda)">
        <title>Pichia sorbitophila, an interspecies yeast hybrid reveals early steps of genome resolution following polyploidization.</title>
        <authorList>
            <person name="Leh Louis V."/>
            <person name="Despons L."/>
            <person name="Friedrich A."/>
            <person name="Martin T."/>
            <person name="Durrens P."/>
            <person name="Casaregola S."/>
            <person name="Neuveglise C."/>
            <person name="Fairhead C."/>
            <person name="Marck C."/>
            <person name="Cruz J.A."/>
            <person name="Straub M.L."/>
            <person name="Kugler V."/>
            <person name="Sacerdot C."/>
            <person name="Uzunov Z."/>
            <person name="Thierry A."/>
            <person name="Weiss S."/>
            <person name="Bleykasten C."/>
            <person name="De Montigny J."/>
            <person name="Jacques N."/>
            <person name="Jung P."/>
            <person name="Lemaire M."/>
            <person name="Mallet S."/>
            <person name="Morel G."/>
            <person name="Richard G.F."/>
            <person name="Sarkar A."/>
            <person name="Savel G."/>
            <person name="Schacherer J."/>
            <person name="Seret M.L."/>
            <person name="Talla E."/>
            <person name="Samson G."/>
            <person name="Jubin C."/>
            <person name="Poulain J."/>
            <person name="Vacherie B."/>
            <person name="Barbe V."/>
            <person name="Pelletier E."/>
            <person name="Sherman D.J."/>
            <person name="Westhof E."/>
            <person name="Weissenbach J."/>
            <person name="Baret P.V."/>
            <person name="Wincker P."/>
            <person name="Gaillardin C."/>
            <person name="Dujon B."/>
            <person name="Souciet J.L."/>
        </authorList>
    </citation>
    <scope>NUCLEOTIDE SEQUENCE [LARGE SCALE GENOMIC DNA]</scope>
    <source>
        <strain evidence="3">ATCC MYA-4447 / BCRC 22081 / CBS 7064 / NBRC 10061 / NRRL Y-12695</strain>
    </source>
</reference>
<evidence type="ECO:0000256" key="1">
    <source>
        <dbReference type="SAM" id="MobiDB-lite"/>
    </source>
</evidence>
<name>G8Y1S5_PICSO</name>
<accession>G8Y1S5</accession>
<gene>
    <name evidence="2" type="primary">Piso0_005290</name>
    <name evidence="2" type="ORF">GNLVRS01_PISO0N11893g</name>
</gene>
<feature type="region of interest" description="Disordered" evidence="1">
    <location>
        <begin position="1"/>
        <end position="27"/>
    </location>
</feature>
<dbReference type="HOGENOM" id="CLU_091052_0_0_1"/>
<dbReference type="AlphaFoldDB" id="G8Y1S5"/>
<evidence type="ECO:0000313" key="2">
    <source>
        <dbReference type="EMBL" id="CCE86778.1"/>
    </source>
</evidence>
<sequence length="184" mass="20909">MSGNNFKRQKIMNGGTSSGNIKPTTYETPKESLINFPSSVMNGITKEGGMVSLTFKSITCSKLVDNLDWMHSLFVTEEDEYSPLSVIAEPIDCKQLLDEVKNDVEKLEKRSSTHKQDKVTTLHDELEDVLEKKESLKDIEHKFKQALKSDENDRRLKVSTGETHLIRRNVPLGVKITKEDDIKQ</sequence>
<proteinExistence type="predicted"/>
<dbReference type="InParanoid" id="G8Y1S5"/>
<dbReference type="EMBL" id="FO082046">
    <property type="protein sequence ID" value="CCE86778.1"/>
    <property type="molecule type" value="Genomic_DNA"/>
</dbReference>
<dbReference type="OrthoDB" id="4095746at2759"/>
<keyword evidence="3" id="KW-1185">Reference proteome</keyword>
<feature type="compositionally biased region" description="Polar residues" evidence="1">
    <location>
        <begin position="14"/>
        <end position="27"/>
    </location>
</feature>
<protein>
    <submittedName>
        <fullName evidence="2">Piso0_005290 protein</fullName>
    </submittedName>
</protein>
<dbReference type="Proteomes" id="UP000005222">
    <property type="component" value="Chromosome N"/>
</dbReference>
<dbReference type="eggNOG" id="ENOG502RQ31">
    <property type="taxonomic scope" value="Eukaryota"/>
</dbReference>